<accession>A0AAU2V6T8</accession>
<protein>
    <recommendedName>
        <fullName evidence="2">DUF488 domain-containing protein</fullName>
    </recommendedName>
</protein>
<proteinExistence type="predicted"/>
<dbReference type="AlphaFoldDB" id="A0AAU2V6T8"/>
<name>A0AAU2V6T8_9ACTN</name>
<organism evidence="1">
    <name type="scientific">Streptomyces sp. NBC_00003</name>
    <dbReference type="NCBI Taxonomy" id="2903608"/>
    <lineage>
        <taxon>Bacteria</taxon>
        <taxon>Bacillati</taxon>
        <taxon>Actinomycetota</taxon>
        <taxon>Actinomycetes</taxon>
        <taxon>Kitasatosporales</taxon>
        <taxon>Streptomycetaceae</taxon>
        <taxon>Streptomyces</taxon>
    </lineage>
</organism>
<dbReference type="EMBL" id="CP108318">
    <property type="protein sequence ID" value="WTW63172.1"/>
    <property type="molecule type" value="Genomic_DNA"/>
</dbReference>
<evidence type="ECO:0000313" key="1">
    <source>
        <dbReference type="EMBL" id="WTW63172.1"/>
    </source>
</evidence>
<gene>
    <name evidence="1" type="ORF">OG549_22360</name>
</gene>
<reference evidence="1" key="1">
    <citation type="submission" date="2022-10" db="EMBL/GenBank/DDBJ databases">
        <title>The complete genomes of actinobacterial strains from the NBC collection.</title>
        <authorList>
            <person name="Joergensen T.S."/>
            <person name="Alvarez Arevalo M."/>
            <person name="Sterndorff E.B."/>
            <person name="Faurdal D."/>
            <person name="Vuksanovic O."/>
            <person name="Mourched A.-S."/>
            <person name="Charusanti P."/>
            <person name="Shaw S."/>
            <person name="Blin K."/>
            <person name="Weber T."/>
        </authorList>
    </citation>
    <scope>NUCLEOTIDE SEQUENCE</scope>
    <source>
        <strain evidence="1">NBC_00003</strain>
    </source>
</reference>
<evidence type="ECO:0008006" key="2">
    <source>
        <dbReference type="Google" id="ProtNLM"/>
    </source>
</evidence>
<sequence length="136" mass="15455">MFNLFTHRYQDFRPETGVPVRITIGAPRWTLPYKIHHIVREAAPARDYFGSGKLEFTAAYRSQLDGHGADFFGPRFEEIALAAGDARLVLLCFEDLAKPGQWCHRSMFAQWWQERTGGRVRELGATGPGFEQGVLL</sequence>